<feature type="domain" description="Aerobactin siderophore biosynthesis IucA/IucC-like C-terminal" evidence="1">
    <location>
        <begin position="58"/>
        <end position="167"/>
    </location>
</feature>
<feature type="domain" description="Ferric siderophore reductase C-terminal" evidence="2">
    <location>
        <begin position="218"/>
        <end position="238"/>
    </location>
</feature>
<reference evidence="3 4" key="1">
    <citation type="submission" date="2020-01" db="EMBL/GenBank/DDBJ databases">
        <authorList>
            <person name="Gulvik C.A."/>
            <person name="Batra D.G."/>
        </authorList>
    </citation>
    <scope>NUCLEOTIDE SEQUENCE [LARGE SCALE GENOMIC DNA]</scope>
    <source>
        <strain evidence="3 4">W9323</strain>
    </source>
</reference>
<gene>
    <name evidence="3" type="ORF">GXN76_14235</name>
</gene>
<evidence type="ECO:0000259" key="2">
    <source>
        <dbReference type="Pfam" id="PF11575"/>
    </source>
</evidence>
<dbReference type="Pfam" id="PF06276">
    <property type="entry name" value="FhuF"/>
    <property type="match status" value="1"/>
</dbReference>
<proteinExistence type="predicted"/>
<dbReference type="GO" id="GO:0003824">
    <property type="term" value="F:catalytic activity"/>
    <property type="evidence" value="ECO:0007669"/>
    <property type="project" value="UniProtKB-ARBA"/>
</dbReference>
<dbReference type="InterPro" id="IPR024726">
    <property type="entry name" value="FhuF_C"/>
</dbReference>
<protein>
    <recommendedName>
        <fullName evidence="5">Siderophore-iron reductase FhuF</fullName>
    </recommendedName>
</protein>
<organism evidence="3 4">
    <name type="scientific">Kroppenstedtia pulmonis</name>
    <dbReference type="NCBI Taxonomy" id="1380685"/>
    <lineage>
        <taxon>Bacteria</taxon>
        <taxon>Bacillati</taxon>
        <taxon>Bacillota</taxon>
        <taxon>Bacilli</taxon>
        <taxon>Bacillales</taxon>
        <taxon>Thermoactinomycetaceae</taxon>
        <taxon>Kroppenstedtia</taxon>
    </lineage>
</organism>
<accession>A0A7D4CQX2</accession>
<dbReference type="Proteomes" id="UP000503088">
    <property type="component" value="Chromosome"/>
</dbReference>
<name>A0A7D4CQX2_9BACL</name>
<evidence type="ECO:0000313" key="3">
    <source>
        <dbReference type="EMBL" id="QKG86078.1"/>
    </source>
</evidence>
<dbReference type="KEGG" id="kpul:GXN76_14235"/>
<evidence type="ECO:0008006" key="5">
    <source>
        <dbReference type="Google" id="ProtNLM"/>
    </source>
</evidence>
<dbReference type="RefSeq" id="WP_173224198.1">
    <property type="nucleotide sequence ID" value="NZ_CP048104.1"/>
</dbReference>
<sequence>MLQVKERLFLEQHMRLATEPAKGLLISARELADTRQCRSHLQTWQRSMGYPDLVVTASQFSKRYAFLSLLPVLAAMTLFDKGLDGELHNCRLLSVKQEGNWLPRLSLIDGGAVSPISAGRVNWRNTILQRVFAGHVAQVWQAISRATGVKASLLWENTATYVFWLYEHKLPDVTGVNPDQVQEDYVHLIHGTTPDVFGENFHPLRRFFKRTGERKRVRSTCCLHYRTAPGAARCAACPFHDSARQKSLNSC</sequence>
<keyword evidence="4" id="KW-1185">Reference proteome</keyword>
<dbReference type="GO" id="GO:0051537">
    <property type="term" value="F:2 iron, 2 sulfur cluster binding"/>
    <property type="evidence" value="ECO:0007669"/>
    <property type="project" value="InterPro"/>
</dbReference>
<dbReference type="EMBL" id="CP048104">
    <property type="protein sequence ID" value="QKG86078.1"/>
    <property type="molecule type" value="Genomic_DNA"/>
</dbReference>
<dbReference type="AlphaFoldDB" id="A0A7D4CQX2"/>
<evidence type="ECO:0000313" key="4">
    <source>
        <dbReference type="Proteomes" id="UP000503088"/>
    </source>
</evidence>
<dbReference type="Pfam" id="PF11575">
    <property type="entry name" value="FhuF_C"/>
    <property type="match status" value="1"/>
</dbReference>
<evidence type="ECO:0000259" key="1">
    <source>
        <dbReference type="Pfam" id="PF06276"/>
    </source>
</evidence>
<dbReference type="InterPro" id="IPR022770">
    <property type="entry name" value="IucA/IucC-like_C"/>
</dbReference>